<keyword evidence="7 9" id="KW-0788">Thiol protease</keyword>
<dbReference type="Gene3D" id="3.10.20.90">
    <property type="entry name" value="Phosphatidylinositol 3-kinase Catalytic Subunit, Chain A, domain 1"/>
    <property type="match status" value="1"/>
</dbReference>
<dbReference type="GO" id="GO:0016579">
    <property type="term" value="P:protein deubiquitination"/>
    <property type="evidence" value="ECO:0007669"/>
    <property type="project" value="TreeGrafter"/>
</dbReference>
<evidence type="ECO:0000256" key="1">
    <source>
        <dbReference type="ARBA" id="ARBA00000707"/>
    </source>
</evidence>
<dbReference type="InterPro" id="IPR003323">
    <property type="entry name" value="OTU_dom"/>
</dbReference>
<evidence type="ECO:0000256" key="5">
    <source>
        <dbReference type="ARBA" id="ARBA00022786"/>
    </source>
</evidence>
<evidence type="ECO:0000313" key="13">
    <source>
        <dbReference type="Proteomes" id="UP001485043"/>
    </source>
</evidence>
<name>A0AAW1SUC1_9CHLO</name>
<protein>
    <recommendedName>
        <fullName evidence="9">Ubiquitin thioesterase OTU</fullName>
        <ecNumber evidence="9">3.4.19.12</ecNumber>
    </recommendedName>
</protein>
<dbReference type="AlphaFoldDB" id="A0AAW1SUC1"/>
<keyword evidence="6 9" id="KW-0378">Hydrolase</keyword>
<gene>
    <name evidence="12" type="ORF">WJX84_002815</name>
</gene>
<feature type="region of interest" description="Disordered" evidence="10">
    <location>
        <begin position="79"/>
        <end position="104"/>
    </location>
</feature>
<dbReference type="SUPFAM" id="SSF54001">
    <property type="entry name" value="Cysteine proteinases"/>
    <property type="match status" value="1"/>
</dbReference>
<feature type="domain" description="OTU" evidence="11">
    <location>
        <begin position="136"/>
        <end position="258"/>
    </location>
</feature>
<dbReference type="Proteomes" id="UP001485043">
    <property type="component" value="Unassembled WGS sequence"/>
</dbReference>
<dbReference type="Pfam" id="PF24560">
    <property type="entry name" value="zf-C2H2_OTU1_C"/>
    <property type="match status" value="1"/>
</dbReference>
<dbReference type="GO" id="GO:0005829">
    <property type="term" value="C:cytosol"/>
    <property type="evidence" value="ECO:0007669"/>
    <property type="project" value="TreeGrafter"/>
</dbReference>
<evidence type="ECO:0000256" key="2">
    <source>
        <dbReference type="ARBA" id="ARBA00022670"/>
    </source>
</evidence>
<dbReference type="Pfam" id="PF21403">
    <property type="entry name" value="OTU1_UBXL"/>
    <property type="match status" value="1"/>
</dbReference>
<dbReference type="GO" id="GO:0005634">
    <property type="term" value="C:nucleus"/>
    <property type="evidence" value="ECO:0007669"/>
    <property type="project" value="TreeGrafter"/>
</dbReference>
<evidence type="ECO:0000256" key="7">
    <source>
        <dbReference type="ARBA" id="ARBA00022807"/>
    </source>
</evidence>
<keyword evidence="5 9" id="KW-0833">Ubl conjugation pathway</keyword>
<keyword evidence="2" id="KW-0645">Protease</keyword>
<dbReference type="GO" id="GO:0036503">
    <property type="term" value="P:ERAD pathway"/>
    <property type="evidence" value="ECO:0007669"/>
    <property type="project" value="TreeGrafter"/>
</dbReference>
<dbReference type="GO" id="GO:0004843">
    <property type="term" value="F:cysteine-type deubiquitinase activity"/>
    <property type="evidence" value="ECO:0007669"/>
    <property type="project" value="UniProtKB-UniRule"/>
</dbReference>
<evidence type="ECO:0000256" key="8">
    <source>
        <dbReference type="ARBA" id="ARBA00022833"/>
    </source>
</evidence>
<comment type="caution">
    <text evidence="12">The sequence shown here is derived from an EMBL/GenBank/DDBJ whole genome shotgun (WGS) entry which is preliminary data.</text>
</comment>
<keyword evidence="4" id="KW-0863">Zinc-finger</keyword>
<dbReference type="InterPro" id="IPR038765">
    <property type="entry name" value="Papain-like_cys_pep_sf"/>
</dbReference>
<evidence type="ECO:0000256" key="3">
    <source>
        <dbReference type="ARBA" id="ARBA00022723"/>
    </source>
</evidence>
<sequence>MNLRVRGPRGQSTLTGLEATTTTIADLQQRLEDNTGILAAEQQWLTGWPLLKLEVSGDLSRPLECLQLSHNDLLVVQQGPPAPAVPATTAAATDDAGSADAEMDEDPELAAAIAAQSAASPSGAPVSVILSDGTAVVRRIIASDNSCLFNAVGYVMEGSLQEAPHLRQVIAETVAADSDTFTEGFLGRPNKEYCQWILKADKWGGAIELSILSKFFACEIAAYDIQTQRQDVYGQDGGYGQQALLLYDGLHYDAMAVAAFDGAPKELDIRMFDPNAPQAAAIHKGAAELVAQAHKARQFTDVANFTLRCGACQLGLKGEKEALEHAKATGHANFQEYS</sequence>
<dbReference type="Gene3D" id="3.90.70.80">
    <property type="match status" value="1"/>
</dbReference>
<comment type="function">
    <text evidence="9">Hydrolase that can remove conjugated ubiquitin from proteins and may therefore play an important regulatory role at the level of protein turnover by preventing degradation.</text>
</comment>
<evidence type="ECO:0000256" key="4">
    <source>
        <dbReference type="ARBA" id="ARBA00022771"/>
    </source>
</evidence>
<keyword evidence="8" id="KW-0862">Zinc</keyword>
<evidence type="ECO:0000256" key="10">
    <source>
        <dbReference type="SAM" id="MobiDB-lite"/>
    </source>
</evidence>
<accession>A0AAW1SUC1</accession>
<dbReference type="InterPro" id="IPR057766">
    <property type="entry name" value="Znf-C2H2_OTU1-like_C"/>
</dbReference>
<dbReference type="EMBL" id="JALJOV010000998">
    <property type="protein sequence ID" value="KAK9856813.1"/>
    <property type="molecule type" value="Genomic_DNA"/>
</dbReference>
<evidence type="ECO:0000259" key="11">
    <source>
        <dbReference type="PROSITE" id="PS50802"/>
    </source>
</evidence>
<evidence type="ECO:0000313" key="12">
    <source>
        <dbReference type="EMBL" id="KAK9856813.1"/>
    </source>
</evidence>
<comment type="catalytic activity">
    <reaction evidence="1 9">
        <text>Thiol-dependent hydrolysis of ester, thioester, amide, peptide and isopeptide bonds formed by the C-terminal Gly of ubiquitin (a 76-residue protein attached to proteins as an intracellular targeting signal).</text>
        <dbReference type="EC" id="3.4.19.12"/>
    </reaction>
</comment>
<keyword evidence="3" id="KW-0479">Metal-binding</keyword>
<organism evidence="12 13">
    <name type="scientific">Apatococcus fuscideae</name>
    <dbReference type="NCBI Taxonomy" id="2026836"/>
    <lineage>
        <taxon>Eukaryota</taxon>
        <taxon>Viridiplantae</taxon>
        <taxon>Chlorophyta</taxon>
        <taxon>core chlorophytes</taxon>
        <taxon>Trebouxiophyceae</taxon>
        <taxon>Chlorellales</taxon>
        <taxon>Chlorellaceae</taxon>
        <taxon>Apatococcus</taxon>
    </lineage>
</organism>
<dbReference type="PROSITE" id="PS50802">
    <property type="entry name" value="OTU"/>
    <property type="match status" value="1"/>
</dbReference>
<keyword evidence="9" id="KW-0963">Cytoplasm</keyword>
<dbReference type="PANTHER" id="PTHR13312">
    <property type="entry name" value="HIV-INDUCED PROTEIN-7-LIKE PROTEASE"/>
    <property type="match status" value="1"/>
</dbReference>
<keyword evidence="13" id="KW-1185">Reference proteome</keyword>
<feature type="compositionally biased region" description="Low complexity" evidence="10">
    <location>
        <begin position="85"/>
        <end position="100"/>
    </location>
</feature>
<evidence type="ECO:0000256" key="9">
    <source>
        <dbReference type="RuleBase" id="RU367104"/>
    </source>
</evidence>
<evidence type="ECO:0000256" key="6">
    <source>
        <dbReference type="ARBA" id="ARBA00022801"/>
    </source>
</evidence>
<dbReference type="InterPro" id="IPR048857">
    <property type="entry name" value="OTU1_Ubl"/>
</dbReference>
<dbReference type="GO" id="GO:0030968">
    <property type="term" value="P:endoplasmic reticulum unfolded protein response"/>
    <property type="evidence" value="ECO:0007669"/>
    <property type="project" value="TreeGrafter"/>
</dbReference>
<comment type="subcellular location">
    <subcellularLocation>
        <location evidence="9">Cytoplasm</location>
    </subcellularLocation>
</comment>
<dbReference type="CDD" id="cd22793">
    <property type="entry name" value="OTU_plant_OTU1_2-like"/>
    <property type="match status" value="1"/>
</dbReference>
<reference evidence="12 13" key="1">
    <citation type="journal article" date="2024" name="Nat. Commun.">
        <title>Phylogenomics reveals the evolutionary origins of lichenization in chlorophyte algae.</title>
        <authorList>
            <person name="Puginier C."/>
            <person name="Libourel C."/>
            <person name="Otte J."/>
            <person name="Skaloud P."/>
            <person name="Haon M."/>
            <person name="Grisel S."/>
            <person name="Petersen M."/>
            <person name="Berrin J.G."/>
            <person name="Delaux P.M."/>
            <person name="Dal Grande F."/>
            <person name="Keller J."/>
        </authorList>
    </citation>
    <scope>NUCLEOTIDE SEQUENCE [LARGE SCALE GENOMIC DNA]</scope>
    <source>
        <strain evidence="12 13">SAG 2523</strain>
    </source>
</reference>
<dbReference type="PANTHER" id="PTHR13312:SF0">
    <property type="entry name" value="UBIQUITIN THIOESTERASE OTU1"/>
    <property type="match status" value="1"/>
</dbReference>
<dbReference type="EC" id="3.4.19.12" evidence="9"/>
<proteinExistence type="predicted"/>
<dbReference type="Pfam" id="PF02338">
    <property type="entry name" value="OTU"/>
    <property type="match status" value="1"/>
</dbReference>